<keyword evidence="2" id="KW-0808">Transferase</keyword>
<proteinExistence type="predicted"/>
<dbReference type="GO" id="GO:0008168">
    <property type="term" value="F:methyltransferase activity"/>
    <property type="evidence" value="ECO:0007669"/>
    <property type="project" value="UniProtKB-KW"/>
</dbReference>
<accession>A0ABN2MJX4</accession>
<evidence type="ECO:0000313" key="5">
    <source>
        <dbReference type="EMBL" id="GAA1829968.1"/>
    </source>
</evidence>
<evidence type="ECO:0000256" key="1">
    <source>
        <dbReference type="ARBA" id="ARBA00022603"/>
    </source>
</evidence>
<evidence type="ECO:0000256" key="4">
    <source>
        <dbReference type="ARBA" id="ARBA00022884"/>
    </source>
</evidence>
<evidence type="ECO:0000256" key="3">
    <source>
        <dbReference type="ARBA" id="ARBA00022691"/>
    </source>
</evidence>
<keyword evidence="1 5" id="KW-0489">Methyltransferase</keyword>
<keyword evidence="6" id="KW-1185">Reference proteome</keyword>
<dbReference type="Pfam" id="PF00398">
    <property type="entry name" value="RrnaAD"/>
    <property type="match status" value="1"/>
</dbReference>
<evidence type="ECO:0000256" key="2">
    <source>
        <dbReference type="ARBA" id="ARBA00022679"/>
    </source>
</evidence>
<dbReference type="InterPro" id="IPR029063">
    <property type="entry name" value="SAM-dependent_MTases_sf"/>
</dbReference>
<keyword evidence="3" id="KW-0949">S-adenosyl-L-methionine</keyword>
<gene>
    <name evidence="5" type="ORF">GCM10009836_04840</name>
</gene>
<keyword evidence="4" id="KW-0694">RNA-binding</keyword>
<name>A0ABN2MJX4_9PSEU</name>
<dbReference type="InterPro" id="IPR001737">
    <property type="entry name" value="KsgA/Erm"/>
</dbReference>
<organism evidence="5 6">
    <name type="scientific">Pseudonocardia ailaonensis</name>
    <dbReference type="NCBI Taxonomy" id="367279"/>
    <lineage>
        <taxon>Bacteria</taxon>
        <taxon>Bacillati</taxon>
        <taxon>Actinomycetota</taxon>
        <taxon>Actinomycetes</taxon>
        <taxon>Pseudonocardiales</taxon>
        <taxon>Pseudonocardiaceae</taxon>
        <taxon>Pseudonocardia</taxon>
    </lineage>
</organism>
<comment type="caution">
    <text evidence="5">The sequence shown here is derived from an EMBL/GenBank/DDBJ whole genome shotgun (WGS) entry which is preliminary data.</text>
</comment>
<evidence type="ECO:0000313" key="6">
    <source>
        <dbReference type="Proteomes" id="UP001500449"/>
    </source>
</evidence>
<dbReference type="Proteomes" id="UP001500449">
    <property type="component" value="Unassembled WGS sequence"/>
</dbReference>
<dbReference type="Gene3D" id="3.40.50.150">
    <property type="entry name" value="Vaccinia Virus protein VP39"/>
    <property type="match status" value="1"/>
</dbReference>
<dbReference type="EMBL" id="BAAAQK010000002">
    <property type="protein sequence ID" value="GAA1829968.1"/>
    <property type="molecule type" value="Genomic_DNA"/>
</dbReference>
<reference evidence="5 6" key="1">
    <citation type="journal article" date="2019" name="Int. J. Syst. Evol. Microbiol.">
        <title>The Global Catalogue of Microorganisms (GCM) 10K type strain sequencing project: providing services to taxonomists for standard genome sequencing and annotation.</title>
        <authorList>
            <consortium name="The Broad Institute Genomics Platform"/>
            <consortium name="The Broad Institute Genome Sequencing Center for Infectious Disease"/>
            <person name="Wu L."/>
            <person name="Ma J."/>
        </authorList>
    </citation>
    <scope>NUCLEOTIDE SEQUENCE [LARGE SCALE GENOMIC DNA]</scope>
    <source>
        <strain evidence="5 6">JCM 16009</strain>
    </source>
</reference>
<dbReference type="GO" id="GO:0032259">
    <property type="term" value="P:methylation"/>
    <property type="evidence" value="ECO:0007669"/>
    <property type="project" value="UniProtKB-KW"/>
</dbReference>
<protein>
    <submittedName>
        <fullName evidence="5">Methyltransferase domain-containing protein</fullName>
    </submittedName>
</protein>
<dbReference type="SUPFAM" id="SSF53335">
    <property type="entry name" value="S-adenosyl-L-methionine-dependent methyltransferases"/>
    <property type="match status" value="1"/>
</dbReference>
<sequence>MTSEQAVPAPQMSSRNFTAGPLLSFLASAVRSPGQIGAVAPSSARLAGLLASVVPTSGRPVVVELGPGTGSVSTAITGRLPAGSRHLAVELDPRLAAFLRRAHPELEVVDGDANDLTDLLAARAAARVDAVVSGLPWSLFGYESQLGILRQVGAAMTPGGAFATFAYTHTLPLPPARRFRRTLHEVFDEVVVTHTVWRNLPPAYVYVCRRPRPAATGVPAGG</sequence>